<proteinExistence type="predicted"/>
<dbReference type="OrthoDB" id="272139at2759"/>
<organism evidence="1 2">
    <name type="scientific">Dibothriocephalus latus</name>
    <name type="common">Fish tapeworm</name>
    <name type="synonym">Diphyllobothrium latum</name>
    <dbReference type="NCBI Taxonomy" id="60516"/>
    <lineage>
        <taxon>Eukaryota</taxon>
        <taxon>Metazoa</taxon>
        <taxon>Spiralia</taxon>
        <taxon>Lophotrochozoa</taxon>
        <taxon>Platyhelminthes</taxon>
        <taxon>Cestoda</taxon>
        <taxon>Eucestoda</taxon>
        <taxon>Diphyllobothriidea</taxon>
        <taxon>Diphyllobothriidae</taxon>
        <taxon>Dibothriocephalus</taxon>
    </lineage>
</organism>
<gene>
    <name evidence="1" type="ORF">DILT_LOCUS2650</name>
</gene>
<dbReference type="AlphaFoldDB" id="A0A3P6U8R3"/>
<dbReference type="GO" id="GO:0051267">
    <property type="term" value="F:CP2 mannose-ethanolamine phosphotransferase activity"/>
    <property type="evidence" value="ECO:0007669"/>
    <property type="project" value="TreeGrafter"/>
</dbReference>
<dbReference type="PANTHER" id="PTHR23072">
    <property type="entry name" value="PHOSPHATIDYLINOSITOL GLYCAN-RELATED"/>
    <property type="match status" value="1"/>
</dbReference>
<evidence type="ECO:0000313" key="1">
    <source>
        <dbReference type="EMBL" id="VDK75208.1"/>
    </source>
</evidence>
<dbReference type="InterPro" id="IPR039527">
    <property type="entry name" value="PIGG/GPI7"/>
</dbReference>
<dbReference type="PANTHER" id="PTHR23072:SF0">
    <property type="entry name" value="GPI ETHANOLAMINE PHOSPHATE TRANSFERASE 2"/>
    <property type="match status" value="1"/>
</dbReference>
<keyword evidence="2" id="KW-1185">Reference proteome</keyword>
<reference evidence="1 2" key="1">
    <citation type="submission" date="2018-11" db="EMBL/GenBank/DDBJ databases">
        <authorList>
            <consortium name="Pathogen Informatics"/>
        </authorList>
    </citation>
    <scope>NUCLEOTIDE SEQUENCE [LARGE SCALE GENOMIC DNA]</scope>
</reference>
<dbReference type="GO" id="GO:0005789">
    <property type="term" value="C:endoplasmic reticulum membrane"/>
    <property type="evidence" value="ECO:0007669"/>
    <property type="project" value="TreeGrafter"/>
</dbReference>
<protein>
    <submittedName>
        <fullName evidence="1">Uncharacterized protein</fullName>
    </submittedName>
</protein>
<dbReference type="EMBL" id="UYRU01042411">
    <property type="protein sequence ID" value="VDK75208.1"/>
    <property type="molecule type" value="Genomic_DNA"/>
</dbReference>
<name>A0A3P6U8R3_DIBLA</name>
<dbReference type="Proteomes" id="UP000281553">
    <property type="component" value="Unassembled WGS sequence"/>
</dbReference>
<sequence>MATGRLSAFLDAIENTKSSVVTQDSWVQRLSDRRKRLELYGDNTWLKLFPQGFTKADGVSSFFVRDFYEVRAELVENEYILRMRNDIMLESLN</sequence>
<accession>A0A3P6U8R3</accession>
<dbReference type="GO" id="GO:0006506">
    <property type="term" value="P:GPI anchor biosynthetic process"/>
    <property type="evidence" value="ECO:0007669"/>
    <property type="project" value="InterPro"/>
</dbReference>
<evidence type="ECO:0000313" key="2">
    <source>
        <dbReference type="Proteomes" id="UP000281553"/>
    </source>
</evidence>